<reference evidence="3" key="1">
    <citation type="journal article" date="2011" name="Nat. Genet.">
        <title>The Arabidopsis lyrata genome sequence and the basis of rapid genome size change.</title>
        <authorList>
            <person name="Hu T.T."/>
            <person name="Pattyn P."/>
            <person name="Bakker E.G."/>
            <person name="Cao J."/>
            <person name="Cheng J.-F."/>
            <person name="Clark R.M."/>
            <person name="Fahlgren N."/>
            <person name="Fawcett J.A."/>
            <person name="Grimwood J."/>
            <person name="Gundlach H."/>
            <person name="Haberer G."/>
            <person name="Hollister J.D."/>
            <person name="Ossowski S."/>
            <person name="Ottilar R.P."/>
            <person name="Salamov A.A."/>
            <person name="Schneeberger K."/>
            <person name="Spannagl M."/>
            <person name="Wang X."/>
            <person name="Yang L."/>
            <person name="Nasrallah M.E."/>
            <person name="Bergelson J."/>
            <person name="Carrington J.C."/>
            <person name="Gaut B.S."/>
            <person name="Schmutz J."/>
            <person name="Mayer K.F.X."/>
            <person name="Van de Peer Y."/>
            <person name="Grigoriev I.V."/>
            <person name="Nordborg M."/>
            <person name="Weigel D."/>
            <person name="Guo Y.-L."/>
        </authorList>
    </citation>
    <scope>NUCLEOTIDE SEQUENCE [LARGE SCALE GENOMIC DNA]</scope>
    <source>
        <strain evidence="3">cv. MN47</strain>
    </source>
</reference>
<dbReference type="Proteomes" id="UP000008694">
    <property type="component" value="Unassembled WGS sequence"/>
</dbReference>
<feature type="transmembrane region" description="Helical" evidence="1">
    <location>
        <begin position="21"/>
        <end position="42"/>
    </location>
</feature>
<protein>
    <submittedName>
        <fullName evidence="2">Predicted protein</fullName>
    </submittedName>
</protein>
<organism evidence="3">
    <name type="scientific">Arabidopsis lyrata subsp. lyrata</name>
    <name type="common">Lyre-leaved rock-cress</name>
    <dbReference type="NCBI Taxonomy" id="81972"/>
    <lineage>
        <taxon>Eukaryota</taxon>
        <taxon>Viridiplantae</taxon>
        <taxon>Streptophyta</taxon>
        <taxon>Embryophyta</taxon>
        <taxon>Tracheophyta</taxon>
        <taxon>Spermatophyta</taxon>
        <taxon>Magnoliopsida</taxon>
        <taxon>eudicotyledons</taxon>
        <taxon>Gunneridae</taxon>
        <taxon>Pentapetalae</taxon>
        <taxon>rosids</taxon>
        <taxon>malvids</taxon>
        <taxon>Brassicales</taxon>
        <taxon>Brassicaceae</taxon>
        <taxon>Camelineae</taxon>
        <taxon>Arabidopsis</taxon>
    </lineage>
</organism>
<keyword evidence="3" id="KW-1185">Reference proteome</keyword>
<dbReference type="EMBL" id="GL348715">
    <property type="protein sequence ID" value="EFH59834.1"/>
    <property type="molecule type" value="Genomic_DNA"/>
</dbReference>
<evidence type="ECO:0000313" key="3">
    <source>
        <dbReference type="Proteomes" id="UP000008694"/>
    </source>
</evidence>
<keyword evidence="1" id="KW-0472">Membrane</keyword>
<dbReference type="KEGG" id="aly:9319642"/>
<evidence type="ECO:0000313" key="2">
    <source>
        <dbReference type="EMBL" id="EFH59834.1"/>
    </source>
</evidence>
<sequence length="88" mass="9630">MANHHRLLRGGGSPAINGVKIRLTAFASTIALFLFTLSFFFVSDSNDSPDLLLPGVEYSNGVGSRRSMLDIKSDPLKPRLIQILEQSL</sequence>
<evidence type="ECO:0000256" key="1">
    <source>
        <dbReference type="SAM" id="Phobius"/>
    </source>
</evidence>
<dbReference type="STRING" id="81972.D7L5V2"/>
<keyword evidence="1" id="KW-0812">Transmembrane</keyword>
<dbReference type="HOGENOM" id="CLU_2472127_0_0_1"/>
<gene>
    <name evidence="2" type="ORF">ARALYDRAFT_673584</name>
</gene>
<dbReference type="Gramene" id="Al_scaffold_0003_2781">
    <property type="protein sequence ID" value="Al_scaffold_0003_2781"/>
    <property type="gene ID" value="Al_scaffold_0003_2781"/>
</dbReference>
<proteinExistence type="predicted"/>
<dbReference type="AlphaFoldDB" id="D7L5V2"/>
<name>D7L5V2_ARALL</name>
<accession>D7L5V2</accession>
<keyword evidence="1" id="KW-1133">Transmembrane helix</keyword>